<dbReference type="AlphaFoldDB" id="A0A0M8P3Q1"/>
<protein>
    <submittedName>
        <fullName evidence="1">Uncharacterized protein</fullName>
    </submittedName>
</protein>
<accession>A0A0M8P3Q1</accession>
<dbReference type="Proteomes" id="UP000037696">
    <property type="component" value="Unassembled WGS sequence"/>
</dbReference>
<organism evidence="1 2">
    <name type="scientific">Penicillium nordicum</name>
    <dbReference type="NCBI Taxonomy" id="229535"/>
    <lineage>
        <taxon>Eukaryota</taxon>
        <taxon>Fungi</taxon>
        <taxon>Dikarya</taxon>
        <taxon>Ascomycota</taxon>
        <taxon>Pezizomycotina</taxon>
        <taxon>Eurotiomycetes</taxon>
        <taxon>Eurotiomycetidae</taxon>
        <taxon>Eurotiales</taxon>
        <taxon>Aspergillaceae</taxon>
        <taxon>Penicillium</taxon>
    </lineage>
</organism>
<proteinExistence type="predicted"/>
<dbReference type="EMBL" id="LHQQ01000179">
    <property type="protein sequence ID" value="KOS40041.1"/>
    <property type="molecule type" value="Genomic_DNA"/>
</dbReference>
<evidence type="ECO:0000313" key="2">
    <source>
        <dbReference type="Proteomes" id="UP000037696"/>
    </source>
</evidence>
<gene>
    <name evidence="1" type="ORF">ACN38_g9111</name>
</gene>
<sequence>MLFAYEVIRLGFSITPSFSPTPSSSICPSQCPVPAFLEHLKPHLDISDTGWVHGGDPMVAHLAPSFDTQCVRHGSASSYLPLSSVVFAASRSSRSD</sequence>
<reference evidence="1 2" key="1">
    <citation type="submission" date="2015-08" db="EMBL/GenBank/DDBJ databases">
        <title>Genome sequencing of Penicillium nordicum.</title>
        <authorList>
            <person name="Nguyen H.D."/>
            <person name="Seifert K.A."/>
        </authorList>
    </citation>
    <scope>NUCLEOTIDE SEQUENCE [LARGE SCALE GENOMIC DNA]</scope>
    <source>
        <strain evidence="1 2">DAOMC 185683</strain>
    </source>
</reference>
<evidence type="ECO:0000313" key="1">
    <source>
        <dbReference type="EMBL" id="KOS40041.1"/>
    </source>
</evidence>
<keyword evidence="2" id="KW-1185">Reference proteome</keyword>
<comment type="caution">
    <text evidence="1">The sequence shown here is derived from an EMBL/GenBank/DDBJ whole genome shotgun (WGS) entry which is preliminary data.</text>
</comment>
<name>A0A0M8P3Q1_9EURO</name>